<dbReference type="AlphaFoldDB" id="A0A9J7J4J7"/>
<dbReference type="GeneID" id="111362308"/>
<evidence type="ECO:0000256" key="2">
    <source>
        <dbReference type="SAM" id="Phobius"/>
    </source>
</evidence>
<dbReference type="InterPro" id="IPR022048">
    <property type="entry name" value="Envelope_fusion-like"/>
</dbReference>
<organism evidence="3 4">
    <name type="scientific">Spodoptera litura</name>
    <name type="common">Asian cotton leafworm</name>
    <dbReference type="NCBI Taxonomy" id="69820"/>
    <lineage>
        <taxon>Eukaryota</taxon>
        <taxon>Metazoa</taxon>
        <taxon>Ecdysozoa</taxon>
        <taxon>Arthropoda</taxon>
        <taxon>Hexapoda</taxon>
        <taxon>Insecta</taxon>
        <taxon>Pterygota</taxon>
        <taxon>Neoptera</taxon>
        <taxon>Endopterygota</taxon>
        <taxon>Lepidoptera</taxon>
        <taxon>Glossata</taxon>
        <taxon>Ditrysia</taxon>
        <taxon>Noctuoidea</taxon>
        <taxon>Noctuidae</taxon>
        <taxon>Amphipyrinae</taxon>
        <taxon>Spodoptera</taxon>
    </lineage>
</organism>
<dbReference type="Proteomes" id="UP000301870">
    <property type="component" value="Unplaced"/>
</dbReference>
<feature type="compositionally biased region" description="Basic and acidic residues" evidence="1">
    <location>
        <begin position="556"/>
        <end position="568"/>
    </location>
</feature>
<evidence type="ECO:0000313" key="4">
    <source>
        <dbReference type="RefSeq" id="XP_022834733.1"/>
    </source>
</evidence>
<dbReference type="KEGG" id="sliu:111362308"/>
<sequence length="578" mass="66756">MYYNLSNYWTGVQRITTYLNGLNELCHKTDPRYCKTTLEQLNHEMEILEYYNTVLLAPHKHLGDRKKRGLIDGIGYVANSLFGVLDQRFADKYQKDIQAIQNNENYLLELLKNQTSIVELQNQVLKKNEQNIQRQFALIDVFMNETDSSLAKVESEIEIMMATSYFNTASLTAYLLITNLNRIQEMLFKTLTDVYKGHIDVHLITPTNLIEQLSEIASKLPSTSYLPVKNIREDLKDLYKLLYMRARVTNYYFLFEVHVPLIADEDFTLYKAIPLPMKINTETTIVLMSAQYIAVNFRKNSYVSLNEDDLKLCFPLQLGKLICNKNLPIFNLYNNNAPCEAKLLSHQTTSPCDVQRTSCKEEWIPLHTANAWLAICCGTCTLRTVCEKDVTSHSMTTGIVNLAEGCSLQSKELTIHSHNQYNSHMKMDFKINVPTLNSMINNIINKTYHNRSRVVFNMDEDLDKIDKQIATLQKREEQLPTTVTNHDIHQYAISYTIVGIMIIGTLWWVVKRFGPTCGIRQTENRPATNHVQFEGIELKPIPRRPQEEPTSSRSQSEQRTEHPRRGPEANDNLAFNFD</sequence>
<keyword evidence="2" id="KW-0812">Transmembrane</keyword>
<reference evidence="4" key="1">
    <citation type="submission" date="2025-08" db="UniProtKB">
        <authorList>
            <consortium name="RefSeq"/>
        </authorList>
    </citation>
    <scope>IDENTIFICATION</scope>
    <source>
        <strain evidence="4">Ishihara</strain>
        <tissue evidence="4">Whole body</tissue>
    </source>
</reference>
<dbReference type="OrthoDB" id="8065733at2759"/>
<keyword evidence="2" id="KW-1133">Transmembrane helix</keyword>
<keyword evidence="3" id="KW-1185">Reference proteome</keyword>
<feature type="transmembrane region" description="Helical" evidence="2">
    <location>
        <begin position="491"/>
        <end position="510"/>
    </location>
</feature>
<dbReference type="RefSeq" id="XP_022834733.1">
    <property type="nucleotide sequence ID" value="XM_022978965.1"/>
</dbReference>
<dbReference type="Pfam" id="PF12259">
    <property type="entry name" value="Baculo_F"/>
    <property type="match status" value="1"/>
</dbReference>
<proteinExistence type="predicted"/>
<name>A0A9J7J4J7_SPOLT</name>
<evidence type="ECO:0000256" key="1">
    <source>
        <dbReference type="SAM" id="MobiDB-lite"/>
    </source>
</evidence>
<accession>A0A9J7J4J7</accession>
<evidence type="ECO:0000313" key="3">
    <source>
        <dbReference type="Proteomes" id="UP000301870"/>
    </source>
</evidence>
<keyword evidence="2" id="KW-0472">Membrane</keyword>
<gene>
    <name evidence="4" type="primary">LOC111362308</name>
</gene>
<feature type="region of interest" description="Disordered" evidence="1">
    <location>
        <begin position="536"/>
        <end position="578"/>
    </location>
</feature>
<protein>
    <submittedName>
        <fullName evidence="4">Uncharacterized protein LOC111362308</fullName>
    </submittedName>
</protein>